<accession>A0A8T1X9F3</accession>
<dbReference type="GO" id="GO:0030731">
    <property type="term" value="F:guanidinoacetate N-methyltransferase activity"/>
    <property type="evidence" value="ECO:0007669"/>
    <property type="project" value="TreeGrafter"/>
</dbReference>
<organism evidence="1 2">
    <name type="scientific">Phytophthora boehmeriae</name>
    <dbReference type="NCBI Taxonomy" id="109152"/>
    <lineage>
        <taxon>Eukaryota</taxon>
        <taxon>Sar</taxon>
        <taxon>Stramenopiles</taxon>
        <taxon>Oomycota</taxon>
        <taxon>Peronosporomycetes</taxon>
        <taxon>Peronosporales</taxon>
        <taxon>Peronosporaceae</taxon>
        <taxon>Phytophthora</taxon>
    </lineage>
</organism>
<evidence type="ECO:0000313" key="2">
    <source>
        <dbReference type="Proteomes" id="UP000693981"/>
    </source>
</evidence>
<gene>
    <name evidence="1" type="ORF">PHYBOEH_008525</name>
</gene>
<keyword evidence="2" id="KW-1185">Reference proteome</keyword>
<proteinExistence type="predicted"/>
<dbReference type="Proteomes" id="UP000693981">
    <property type="component" value="Unassembled WGS sequence"/>
</dbReference>
<dbReference type="PANTHER" id="PTHR32379">
    <property type="entry name" value="GUANIDINOACETATE N-METHYLTRANSFERASE"/>
    <property type="match status" value="1"/>
</dbReference>
<comment type="caution">
    <text evidence="1">The sequence shown here is derived from an EMBL/GenBank/DDBJ whole genome shotgun (WGS) entry which is preliminary data.</text>
</comment>
<dbReference type="OrthoDB" id="19014at2759"/>
<sequence>MTTQGNVKGLDELGNQVLWSSLGQQVMMQWEKNYMHVTVDALRILSTDRVLEIGFGLAYSASHIQSFKPKSHTIIECDQETLQRAREFADVHEGVKIVSGVWQQTLHTLDTFDCVFFDDYPLPELLTDSVDFSRSCNRQRYVAICIEMC</sequence>
<protein>
    <submittedName>
        <fullName evidence="1">Uncharacterized protein</fullName>
    </submittedName>
</protein>
<dbReference type="GO" id="GO:0005634">
    <property type="term" value="C:nucleus"/>
    <property type="evidence" value="ECO:0007669"/>
    <property type="project" value="TreeGrafter"/>
</dbReference>
<evidence type="ECO:0000313" key="1">
    <source>
        <dbReference type="EMBL" id="KAG7402004.1"/>
    </source>
</evidence>
<dbReference type="EMBL" id="JAGDFL010000005">
    <property type="protein sequence ID" value="KAG7402004.1"/>
    <property type="molecule type" value="Genomic_DNA"/>
</dbReference>
<dbReference type="PANTHER" id="PTHR32379:SF1">
    <property type="entry name" value="GUANIDINOACETATE N-METHYLTRANSFERASE"/>
    <property type="match status" value="1"/>
</dbReference>
<dbReference type="GO" id="GO:0006601">
    <property type="term" value="P:creatine biosynthetic process"/>
    <property type="evidence" value="ECO:0007669"/>
    <property type="project" value="TreeGrafter"/>
</dbReference>
<name>A0A8T1X9F3_9STRA</name>
<dbReference type="InterPro" id="IPR051038">
    <property type="entry name" value="RMT2/GAMT_Mtase"/>
</dbReference>
<reference evidence="1" key="1">
    <citation type="submission" date="2021-02" db="EMBL/GenBank/DDBJ databases">
        <authorList>
            <person name="Palmer J.M."/>
        </authorList>
    </citation>
    <scope>NUCLEOTIDE SEQUENCE</scope>
    <source>
        <strain evidence="1">SCRP23</strain>
    </source>
</reference>
<dbReference type="AlphaFoldDB" id="A0A8T1X9F3"/>
<dbReference type="CDD" id="cd02440">
    <property type="entry name" value="AdoMet_MTases"/>
    <property type="match status" value="1"/>
</dbReference>
<dbReference type="GO" id="GO:0005737">
    <property type="term" value="C:cytoplasm"/>
    <property type="evidence" value="ECO:0007669"/>
    <property type="project" value="TreeGrafter"/>
</dbReference>